<protein>
    <submittedName>
        <fullName evidence="3">ATP-binding protein</fullName>
    </submittedName>
</protein>
<dbReference type="Pfam" id="PF26355">
    <property type="entry name" value="HTH_VMAP-M9"/>
    <property type="match status" value="1"/>
</dbReference>
<evidence type="ECO:0000259" key="1">
    <source>
        <dbReference type="Pfam" id="PF00931"/>
    </source>
</evidence>
<dbReference type="InterPro" id="IPR058651">
    <property type="entry name" value="HTH_VMAP-M9"/>
</dbReference>
<dbReference type="SUPFAM" id="SSF52540">
    <property type="entry name" value="P-loop containing nucleoside triphosphate hydrolases"/>
    <property type="match status" value="1"/>
</dbReference>
<organism evidence="3">
    <name type="scientific">Woronichinia naegeliana WA131</name>
    <dbReference type="NCBI Taxonomy" id="2824559"/>
    <lineage>
        <taxon>Bacteria</taxon>
        <taxon>Bacillati</taxon>
        <taxon>Cyanobacteriota</taxon>
        <taxon>Cyanophyceae</taxon>
        <taxon>Synechococcales</taxon>
        <taxon>Coelosphaeriaceae</taxon>
        <taxon>Woronichinia</taxon>
    </lineage>
</organism>
<dbReference type="Pfam" id="PF00931">
    <property type="entry name" value="NB-ARC"/>
    <property type="match status" value="1"/>
</dbReference>
<feature type="domain" description="NB-ARC" evidence="1">
    <location>
        <begin position="139"/>
        <end position="243"/>
    </location>
</feature>
<proteinExistence type="predicted"/>
<dbReference type="InterPro" id="IPR002182">
    <property type="entry name" value="NB-ARC"/>
</dbReference>
<gene>
    <name evidence="3" type="ORF">KA717_05005</name>
</gene>
<feature type="domain" description="vWA-MoxR associated protein N-terminal HTH" evidence="2">
    <location>
        <begin position="1"/>
        <end position="83"/>
    </location>
</feature>
<evidence type="ECO:0000259" key="2">
    <source>
        <dbReference type="Pfam" id="PF26355"/>
    </source>
</evidence>
<dbReference type="InterPro" id="IPR027417">
    <property type="entry name" value="P-loop_NTPase"/>
</dbReference>
<dbReference type="GO" id="GO:0005524">
    <property type="term" value="F:ATP binding"/>
    <property type="evidence" value="ECO:0007669"/>
    <property type="project" value="UniProtKB-KW"/>
</dbReference>
<evidence type="ECO:0000313" key="3">
    <source>
        <dbReference type="EMBL" id="UXE62203.1"/>
    </source>
</evidence>
<keyword evidence="3" id="KW-0547">Nucleotide-binding</keyword>
<dbReference type="Gene3D" id="3.40.50.300">
    <property type="entry name" value="P-loop containing nucleotide triphosphate hydrolases"/>
    <property type="match status" value="1"/>
</dbReference>
<name>A0A977PXF0_9CYAN</name>
<accession>A0A977PXF0</accession>
<dbReference type="Proteomes" id="UP001065613">
    <property type="component" value="Chromosome"/>
</dbReference>
<reference evidence="3" key="1">
    <citation type="submission" date="2021-04" db="EMBL/GenBank/DDBJ databases">
        <title>Genome sequence of Woronichinia naegeliana from Washington state freshwater lake bloom.</title>
        <authorList>
            <person name="Dreher T.W."/>
        </authorList>
    </citation>
    <scope>NUCLEOTIDE SEQUENCE</scope>
    <source>
        <strain evidence="3">WA131</strain>
    </source>
</reference>
<dbReference type="EMBL" id="CP073041">
    <property type="protein sequence ID" value="UXE62203.1"/>
    <property type="molecule type" value="Genomic_DNA"/>
</dbReference>
<sequence>MELKEVLRFADNVVLTKTGKHLNDLQRDILEETLQGSKYNVIADKHECTVNYVREVAATLWKILSEEVGEKITQSNIRTTLERASYSIISSNFYPNSQTHINICSSDLKSLKNSHTKSAEKPYLDLDDAPHRTLFHGRTKELDTLQNWILQQHYHLIMITGMAGIGKTALTLELIEQIKNHFDIIIWRDLHDFPDPENLEHELVEILADGPFTSASQNEKNINNPLRYLAKLLRKHRCLIVLDSLQSLLQDGQLAGNYQNPNYQTFFKFLSKIKQNSCFIVNSWETPQDIV</sequence>
<dbReference type="KEGG" id="wna:KA717_05005"/>
<dbReference type="AlphaFoldDB" id="A0A977PXF0"/>
<keyword evidence="3" id="KW-0067">ATP-binding</keyword>
<dbReference type="GO" id="GO:0043531">
    <property type="term" value="F:ADP binding"/>
    <property type="evidence" value="ECO:0007669"/>
    <property type="project" value="InterPro"/>
</dbReference>
<dbReference type="PRINTS" id="PR00364">
    <property type="entry name" value="DISEASERSIST"/>
</dbReference>